<dbReference type="AlphaFoldDB" id="A0A0N5AEQ3"/>
<evidence type="ECO:0000313" key="2">
    <source>
        <dbReference type="WBParaSite" id="SMUV_0000272301-mRNA-1"/>
    </source>
</evidence>
<reference evidence="2" key="1">
    <citation type="submission" date="2017-02" db="UniProtKB">
        <authorList>
            <consortium name="WormBaseParasite"/>
        </authorList>
    </citation>
    <scope>IDENTIFICATION</scope>
</reference>
<accession>A0A0N5AEQ3</accession>
<name>A0A0N5AEQ3_9BILA</name>
<organism evidence="1 2">
    <name type="scientific">Syphacia muris</name>
    <dbReference type="NCBI Taxonomy" id="451379"/>
    <lineage>
        <taxon>Eukaryota</taxon>
        <taxon>Metazoa</taxon>
        <taxon>Ecdysozoa</taxon>
        <taxon>Nematoda</taxon>
        <taxon>Chromadorea</taxon>
        <taxon>Rhabditida</taxon>
        <taxon>Spirurina</taxon>
        <taxon>Oxyuridomorpha</taxon>
        <taxon>Oxyuroidea</taxon>
        <taxon>Oxyuridae</taxon>
        <taxon>Syphacia</taxon>
    </lineage>
</organism>
<protein>
    <submittedName>
        <fullName evidence="2">Uncharacterized protein</fullName>
    </submittedName>
</protein>
<dbReference type="WBParaSite" id="SMUV_0000272301-mRNA-1">
    <property type="protein sequence ID" value="SMUV_0000272301-mRNA-1"/>
    <property type="gene ID" value="SMUV_0000272301"/>
</dbReference>
<dbReference type="Proteomes" id="UP000046393">
    <property type="component" value="Unplaced"/>
</dbReference>
<evidence type="ECO:0000313" key="1">
    <source>
        <dbReference type="Proteomes" id="UP000046393"/>
    </source>
</evidence>
<keyword evidence="1" id="KW-1185">Reference proteome</keyword>
<sequence>MSMSTFEETQANDEQYLNRNRCSGEAYRFFTNNIGNVMSGSETETFRQPSPSVSYTTSHNALTTFNSFVNSNDFGNCEKAKAALQLPQPELSDVIFEVSKE</sequence>
<proteinExistence type="predicted"/>